<sequence length="384" mass="46107">MINNLNISTEIELIIECCKTTKNNQKLTEYINKIEDWDSFIPLAYSHGIFPLVYRSLKEFQQLIPDDIFIRMKQHYMDIVKQNMLMTSELIKVVKILEENNIESISFKGPVLSQLAYGDVVSRQYCDLDILVDENELKKAQNILENNNYKQLYNLEEYQKENLKKVVHDISMINKINNINIELHWTLSSGEFFIDLEKLKYFEDIKKYTISNQNINIFLNEKLFIYLCVHGYKHLWERIEWLVDIYYLIEKKSIDIEKVIEMSKSINAERIVLSTLIICKKIFDLEIILEKDILNDKKLNRVTNKMLEKIFEDYLVLKEKNHTKQFSIIHLYMLKTTANKLKYFKTFLLPTEHDYEKVRISSNFHFLYYLLRPFNILKRILFKS</sequence>
<reference evidence="1 2" key="1">
    <citation type="submission" date="2017-10" db="EMBL/GenBank/DDBJ databases">
        <title>Genomics of the genus Arcobacter.</title>
        <authorList>
            <person name="Perez-Cataluna A."/>
            <person name="Figueras M.J."/>
        </authorList>
    </citation>
    <scope>NUCLEOTIDE SEQUENCE [LARGE SCALE GENOMIC DNA]</scope>
    <source>
        <strain evidence="1 2">F26</strain>
    </source>
</reference>
<dbReference type="OrthoDB" id="5366220at2"/>
<gene>
    <name evidence="1" type="ORF">CRU90_12340</name>
</gene>
<dbReference type="Pfam" id="PF14907">
    <property type="entry name" value="NTP_transf_5"/>
    <property type="match status" value="1"/>
</dbReference>
<protein>
    <recommendedName>
        <fullName evidence="3">Nucleotidyltransferase family protein</fullName>
    </recommendedName>
</protein>
<evidence type="ECO:0000313" key="2">
    <source>
        <dbReference type="Proteomes" id="UP000290870"/>
    </source>
</evidence>
<evidence type="ECO:0008006" key="3">
    <source>
        <dbReference type="Google" id="ProtNLM"/>
    </source>
</evidence>
<name>A0A4Q0Z9S4_9BACT</name>
<dbReference type="EMBL" id="PDJZ01000024">
    <property type="protein sequence ID" value="RXJ82859.1"/>
    <property type="molecule type" value="Genomic_DNA"/>
</dbReference>
<evidence type="ECO:0000313" key="1">
    <source>
        <dbReference type="EMBL" id="RXJ82859.1"/>
    </source>
</evidence>
<dbReference type="Proteomes" id="UP000290870">
    <property type="component" value="Unassembled WGS sequence"/>
</dbReference>
<comment type="caution">
    <text evidence="1">The sequence shown here is derived from an EMBL/GenBank/DDBJ whole genome shotgun (WGS) entry which is preliminary data.</text>
</comment>
<organism evidence="1 2">
    <name type="scientific">Arcobacter cloacae</name>
    <dbReference type="NCBI Taxonomy" id="1054034"/>
    <lineage>
        <taxon>Bacteria</taxon>
        <taxon>Pseudomonadati</taxon>
        <taxon>Campylobacterota</taxon>
        <taxon>Epsilonproteobacteria</taxon>
        <taxon>Campylobacterales</taxon>
        <taxon>Arcobacteraceae</taxon>
        <taxon>Arcobacter</taxon>
    </lineage>
</organism>
<dbReference type="AlphaFoldDB" id="A0A4Q0Z9S4"/>
<dbReference type="InterPro" id="IPR039498">
    <property type="entry name" value="NTP_transf_5"/>
</dbReference>
<proteinExistence type="predicted"/>
<accession>A0A4Q0Z9S4</accession>